<feature type="region of interest" description="Disordered" evidence="1">
    <location>
        <begin position="50"/>
        <end position="69"/>
    </location>
</feature>
<gene>
    <name evidence="2" type="ORF">J3R73_000904</name>
</gene>
<dbReference type="EMBL" id="JAUSVK010000001">
    <property type="protein sequence ID" value="MDQ0391112.1"/>
    <property type="molecule type" value="Genomic_DNA"/>
</dbReference>
<accession>A0ABU0F9V4</accession>
<comment type="caution">
    <text evidence="2">The sequence shown here is derived from an EMBL/GenBank/DDBJ whole genome shotgun (WGS) entry which is preliminary data.</text>
</comment>
<protein>
    <submittedName>
        <fullName evidence="2">Uncharacterized protein</fullName>
    </submittedName>
</protein>
<dbReference type="Proteomes" id="UP001237448">
    <property type="component" value="Unassembled WGS sequence"/>
</dbReference>
<sequence>MPRNKLTISLSDDVRDALVRRDAPAERQGADIRERETYPHIAPVRCALPVGPEEAGEPAAKRHAIAAEG</sequence>
<name>A0ABU0F9V4_9HYPH</name>
<organism evidence="2 3">
    <name type="scientific">Labrys monachus</name>
    <dbReference type="NCBI Taxonomy" id="217067"/>
    <lineage>
        <taxon>Bacteria</taxon>
        <taxon>Pseudomonadati</taxon>
        <taxon>Pseudomonadota</taxon>
        <taxon>Alphaproteobacteria</taxon>
        <taxon>Hyphomicrobiales</taxon>
        <taxon>Xanthobacteraceae</taxon>
        <taxon>Labrys</taxon>
    </lineage>
</organism>
<evidence type="ECO:0000313" key="3">
    <source>
        <dbReference type="Proteomes" id="UP001237448"/>
    </source>
</evidence>
<reference evidence="2 3" key="1">
    <citation type="submission" date="2023-07" db="EMBL/GenBank/DDBJ databases">
        <title>Genomic Encyclopedia of Type Strains, Phase IV (KMG-IV): sequencing the most valuable type-strain genomes for metagenomic binning, comparative biology and taxonomic classification.</title>
        <authorList>
            <person name="Goeker M."/>
        </authorList>
    </citation>
    <scope>NUCLEOTIDE SEQUENCE [LARGE SCALE GENOMIC DNA]</scope>
    <source>
        <strain evidence="2 3">DSM 5896</strain>
    </source>
</reference>
<evidence type="ECO:0000313" key="2">
    <source>
        <dbReference type="EMBL" id="MDQ0391112.1"/>
    </source>
</evidence>
<dbReference type="RefSeq" id="WP_307422919.1">
    <property type="nucleotide sequence ID" value="NZ_JAUSVK010000001.1"/>
</dbReference>
<proteinExistence type="predicted"/>
<evidence type="ECO:0000256" key="1">
    <source>
        <dbReference type="SAM" id="MobiDB-lite"/>
    </source>
</evidence>
<keyword evidence="3" id="KW-1185">Reference proteome</keyword>